<keyword evidence="3" id="KW-0934">Plastid</keyword>
<comment type="function">
    <text evidence="2">Covalently attaches a chromophore to Cys residue(s) of phycobiliproteins.</text>
</comment>
<dbReference type="HAMAP" id="MF_01459">
    <property type="entry name" value="Chrphore_lyase_CpxS"/>
    <property type="match status" value="1"/>
</dbReference>
<dbReference type="InterPro" id="IPR012674">
    <property type="entry name" value="Calycin"/>
</dbReference>
<dbReference type="CDD" id="cd16339">
    <property type="entry name" value="CpcS"/>
    <property type="match status" value="1"/>
</dbReference>
<proteinExistence type="inferred from homology"/>
<dbReference type="GO" id="GO:0017006">
    <property type="term" value="P:protein-tetrapyrrole linkage"/>
    <property type="evidence" value="ECO:0007669"/>
    <property type="project" value="UniProtKB-UniRule"/>
</dbReference>
<evidence type="ECO:0000256" key="1">
    <source>
        <dbReference type="ARBA" id="ARBA00023239"/>
    </source>
</evidence>
<comment type="similarity">
    <text evidence="2">Belongs to the CpcS/CpeS biliprotein lyase family.</text>
</comment>
<organism evidence="3">
    <name type="scientific">Gronococcus sybilensis</name>
    <dbReference type="NCBI Taxonomy" id="3028029"/>
    <lineage>
        <taxon>Eukaryota</taxon>
        <taxon>Rhodophyta</taxon>
        <taxon>Bangiophyceae</taxon>
        <taxon>Cavernulicolales</taxon>
        <taxon>Cavernulicolaceae</taxon>
        <taxon>Gronococcus</taxon>
    </lineage>
</organism>
<gene>
    <name evidence="2 3" type="primary">cpcS</name>
    <name evidence="3" type="ORF">GRSY_106</name>
</gene>
<dbReference type="Pfam" id="PF09367">
    <property type="entry name" value="CpeS"/>
    <property type="match status" value="1"/>
</dbReference>
<reference evidence="3" key="1">
    <citation type="journal article" date="2023" name="J. Phycol.">
        <title>Revised classification of the Cyanidiophyceae based on plastid genome data with descriptions of the Cavernulicolales ord. nov. and Galdieriales ord. nov. (Rhodophyta).</title>
        <authorList>
            <person name="Park S.I."/>
            <person name="Cho C.H."/>
            <person name="Ciniglia C."/>
            <person name="Huang T.Y."/>
            <person name="Liu S.L."/>
            <person name="Bustamante D.E."/>
            <person name="Calderon M.S."/>
            <person name="Mansilla A."/>
            <person name="McDermott T."/>
            <person name="Andersen R.A."/>
            <person name="Yoon H.S."/>
        </authorList>
    </citation>
    <scope>NUCLEOTIDE SEQUENCE</scope>
</reference>
<dbReference type="EC" id="4.-.-.-" evidence="2"/>
<dbReference type="AlphaFoldDB" id="A0A9Y1I2L5"/>
<dbReference type="InterPro" id="IPR018536">
    <property type="entry name" value="CpcS/CpeS"/>
</dbReference>
<dbReference type="Gene3D" id="2.40.128.20">
    <property type="match status" value="1"/>
</dbReference>
<dbReference type="EMBL" id="OP616812">
    <property type="protein sequence ID" value="WDA99111.1"/>
    <property type="molecule type" value="Genomic_DNA"/>
</dbReference>
<evidence type="ECO:0000256" key="2">
    <source>
        <dbReference type="HAMAP-Rule" id="MF_01459"/>
    </source>
</evidence>
<sequence>MELKKFIQNLEGKWFVQRTSHIACSGESQTVRGDALVNLNNFGRGKIVSPFKPEECPVSLKLNHYSCGNCLYSSMLIFLPIKEMQDSAKVMKLSEKNELIIGHCCIDKLGTMHISFSYEDNFIEERIWFASKNLKLTITIINKQGVLQYSSFASEIRLR</sequence>
<name>A0A9Y1I2L5_9RHOD</name>
<protein>
    <recommendedName>
        <fullName evidence="2">Chromophore lyase CpcS/CpeS</fullName>
        <ecNumber evidence="2">4.-.-.-</ecNumber>
    </recommendedName>
</protein>
<accession>A0A9Y1I2L5</accession>
<dbReference type="GO" id="GO:0016829">
    <property type="term" value="F:lyase activity"/>
    <property type="evidence" value="ECO:0007669"/>
    <property type="project" value="UniProtKB-KW"/>
</dbReference>
<keyword evidence="1 2" id="KW-0456">Lyase</keyword>
<evidence type="ECO:0000313" key="3">
    <source>
        <dbReference type="EMBL" id="WDA99111.1"/>
    </source>
</evidence>
<geneLocation type="plastid" evidence="3"/>